<sequence>MFTLLLLWSMLILPWFILIPLRSYQVKRFFPGGVFGALLLTVVFQMADALDWWKVTRTIPLFTNITSFVYGLFLVGTIVILYFTYGHFWRYFITNLVVDAFLAFLVSPWFEYLGIYELHRIHPLGVYGITTILSVLIYWYMKWQDGVMAK</sequence>
<feature type="transmembrane region" description="Helical" evidence="1">
    <location>
        <begin position="33"/>
        <end position="53"/>
    </location>
</feature>
<evidence type="ECO:0000313" key="2">
    <source>
        <dbReference type="EMBL" id="KON83755.1"/>
    </source>
</evidence>
<keyword evidence="3" id="KW-1185">Reference proteome</keyword>
<comment type="caution">
    <text evidence="2">The sequence shown here is derived from an EMBL/GenBank/DDBJ whole genome shotgun (WGS) entry which is preliminary data.</text>
</comment>
<dbReference type="OrthoDB" id="1683771at2"/>
<feature type="transmembrane region" description="Helical" evidence="1">
    <location>
        <begin position="91"/>
        <end position="112"/>
    </location>
</feature>
<accession>A0A0J5VBR7</accession>
<dbReference type="PATRIC" id="fig|189381.11.peg.1951"/>
<evidence type="ECO:0000256" key="1">
    <source>
        <dbReference type="SAM" id="Phobius"/>
    </source>
</evidence>
<gene>
    <name evidence="2" type="ORF">AF331_16440</name>
</gene>
<feature type="transmembrane region" description="Helical" evidence="1">
    <location>
        <begin position="65"/>
        <end position="85"/>
    </location>
</feature>
<evidence type="ECO:0000313" key="3">
    <source>
        <dbReference type="Proteomes" id="UP000037405"/>
    </source>
</evidence>
<organism evidence="2 3">
    <name type="scientific">Rossellomorea marisflavi</name>
    <dbReference type="NCBI Taxonomy" id="189381"/>
    <lineage>
        <taxon>Bacteria</taxon>
        <taxon>Bacillati</taxon>
        <taxon>Bacillota</taxon>
        <taxon>Bacilli</taxon>
        <taxon>Bacillales</taxon>
        <taxon>Bacillaceae</taxon>
        <taxon>Rossellomorea</taxon>
    </lineage>
</organism>
<name>A0A0J5VBR7_9BACI</name>
<keyword evidence="1" id="KW-0812">Transmembrane</keyword>
<dbReference type="EMBL" id="LGUE01000005">
    <property type="protein sequence ID" value="KON83755.1"/>
    <property type="molecule type" value="Genomic_DNA"/>
</dbReference>
<feature type="transmembrane region" description="Helical" evidence="1">
    <location>
        <begin position="124"/>
        <end position="141"/>
    </location>
</feature>
<dbReference type="Proteomes" id="UP000037405">
    <property type="component" value="Unassembled WGS sequence"/>
</dbReference>
<dbReference type="RefSeq" id="WP_048015743.1">
    <property type="nucleotide sequence ID" value="NZ_BSED01000007.1"/>
</dbReference>
<protein>
    <submittedName>
        <fullName evidence="2">Uncharacterized protein</fullName>
    </submittedName>
</protein>
<keyword evidence="1" id="KW-1133">Transmembrane helix</keyword>
<reference evidence="3" key="1">
    <citation type="submission" date="2015-07" db="EMBL/GenBank/DDBJ databases">
        <title>Fjat-14235 jcm11544.</title>
        <authorList>
            <person name="Liu B."/>
            <person name="Wang J."/>
            <person name="Zhu Y."/>
            <person name="Liu G."/>
            <person name="Chen Q."/>
            <person name="Chen Z."/>
            <person name="Lan J."/>
            <person name="Che J."/>
            <person name="Ge C."/>
            <person name="Shi H."/>
            <person name="Pan Z."/>
            <person name="Liu X."/>
        </authorList>
    </citation>
    <scope>NUCLEOTIDE SEQUENCE [LARGE SCALE GENOMIC DNA]</scope>
    <source>
        <strain evidence="3">JCM 11544</strain>
    </source>
</reference>
<dbReference type="AlphaFoldDB" id="A0A0J5VBR7"/>
<proteinExistence type="predicted"/>
<dbReference type="STRING" id="189381.GCA_900166615_02148"/>
<keyword evidence="1" id="KW-0472">Membrane</keyword>